<keyword evidence="4" id="KW-1185">Reference proteome</keyword>
<reference evidence="3" key="1">
    <citation type="submission" date="2022-08" db="EMBL/GenBank/DDBJ databases">
        <authorList>
            <person name="Gutierrez-Valencia J."/>
        </authorList>
    </citation>
    <scope>NUCLEOTIDE SEQUENCE</scope>
</reference>
<feature type="compositionally biased region" description="Polar residues" evidence="1">
    <location>
        <begin position="378"/>
        <end position="387"/>
    </location>
</feature>
<feature type="region of interest" description="Disordered" evidence="1">
    <location>
        <begin position="539"/>
        <end position="578"/>
    </location>
</feature>
<dbReference type="InterPro" id="IPR040256">
    <property type="entry name" value="At4g02000-like"/>
</dbReference>
<proteinExistence type="predicted"/>
<dbReference type="InterPro" id="IPR025558">
    <property type="entry name" value="DUF4283"/>
</dbReference>
<dbReference type="Pfam" id="PF14111">
    <property type="entry name" value="DUF4283"/>
    <property type="match status" value="1"/>
</dbReference>
<dbReference type="PANTHER" id="PTHR31286:SF99">
    <property type="entry name" value="DUF4283 DOMAIN-CONTAINING PROTEIN"/>
    <property type="match status" value="1"/>
</dbReference>
<feature type="compositionally biased region" description="Basic and acidic residues" evidence="1">
    <location>
        <begin position="451"/>
        <end position="462"/>
    </location>
</feature>
<feature type="compositionally biased region" description="Polar residues" evidence="1">
    <location>
        <begin position="541"/>
        <end position="558"/>
    </location>
</feature>
<feature type="domain" description="DUF4283" evidence="2">
    <location>
        <begin position="1"/>
        <end position="49"/>
    </location>
</feature>
<organism evidence="3 4">
    <name type="scientific">Linum tenue</name>
    <dbReference type="NCBI Taxonomy" id="586396"/>
    <lineage>
        <taxon>Eukaryota</taxon>
        <taxon>Viridiplantae</taxon>
        <taxon>Streptophyta</taxon>
        <taxon>Embryophyta</taxon>
        <taxon>Tracheophyta</taxon>
        <taxon>Spermatophyta</taxon>
        <taxon>Magnoliopsida</taxon>
        <taxon>eudicotyledons</taxon>
        <taxon>Gunneridae</taxon>
        <taxon>Pentapetalae</taxon>
        <taxon>rosids</taxon>
        <taxon>fabids</taxon>
        <taxon>Malpighiales</taxon>
        <taxon>Linaceae</taxon>
        <taxon>Linum</taxon>
    </lineage>
</organism>
<feature type="region of interest" description="Disordered" evidence="1">
    <location>
        <begin position="441"/>
        <end position="492"/>
    </location>
</feature>
<feature type="compositionally biased region" description="Polar residues" evidence="1">
    <location>
        <begin position="305"/>
        <end position="331"/>
    </location>
</feature>
<evidence type="ECO:0000259" key="2">
    <source>
        <dbReference type="Pfam" id="PF14111"/>
    </source>
</evidence>
<feature type="region of interest" description="Disordered" evidence="1">
    <location>
        <begin position="364"/>
        <end position="387"/>
    </location>
</feature>
<feature type="compositionally biased region" description="Polar residues" evidence="1">
    <location>
        <begin position="169"/>
        <end position="202"/>
    </location>
</feature>
<dbReference type="Proteomes" id="UP001154282">
    <property type="component" value="Unassembled WGS sequence"/>
</dbReference>
<feature type="compositionally biased region" description="Polar residues" evidence="1">
    <location>
        <begin position="272"/>
        <end position="292"/>
    </location>
</feature>
<feature type="compositionally biased region" description="Polar residues" evidence="1">
    <location>
        <begin position="228"/>
        <end position="243"/>
    </location>
</feature>
<evidence type="ECO:0000313" key="4">
    <source>
        <dbReference type="Proteomes" id="UP001154282"/>
    </source>
</evidence>
<evidence type="ECO:0000256" key="1">
    <source>
        <dbReference type="SAM" id="MobiDB-lite"/>
    </source>
</evidence>
<dbReference type="PANTHER" id="PTHR31286">
    <property type="entry name" value="GLYCINE-RICH CELL WALL STRUCTURAL PROTEIN 1.8-LIKE"/>
    <property type="match status" value="1"/>
</dbReference>
<evidence type="ECO:0000313" key="3">
    <source>
        <dbReference type="EMBL" id="CAI0434505.1"/>
    </source>
</evidence>
<dbReference type="AlphaFoldDB" id="A0AAV0LLS8"/>
<feature type="region of interest" description="Disordered" evidence="1">
    <location>
        <begin position="169"/>
        <end position="332"/>
    </location>
</feature>
<comment type="caution">
    <text evidence="3">The sequence shown here is derived from an EMBL/GenBank/DDBJ whole genome shotgun (WGS) entry which is preliminary data.</text>
</comment>
<dbReference type="EMBL" id="CAMGYJ010000006">
    <property type="protein sequence ID" value="CAI0434505.1"/>
    <property type="molecule type" value="Genomic_DNA"/>
</dbReference>
<gene>
    <name evidence="3" type="ORF">LITE_LOCUS24297</name>
</gene>
<accession>A0AAV0LLS8</accession>
<protein>
    <recommendedName>
        <fullName evidence="2">DUF4283 domain-containing protein</fullName>
    </recommendedName>
</protein>
<name>A0AAV0LLS8_9ROSI</name>
<sequence length="578" mass="63249">MQIVDLEQGYFMIKFSNVADYTKSLTEGPWIIFEHYLVVRKWTPTFRITAKLPPSLIVWVCFLAMPIQYYHTSILTAIGNTIGKLINIDYHTQSAQRGKFARIAVEIDVSKPLIPDFYLDDCIQLVEYENLPKVCFSCGRIGHEKEEYHDGTPVHSTTSSIIATQLPTAEQHTHTPFTVSSSSPSHQQQLNVPDPTAQQSETAPIDSGFGPWMIVKRKPRRSSKNKDPTSTGGMTATRVQLASSADKLKRKESTHVVINPTADQAQRRDKGSNINSPLSLPRSASNAQTGATSHDDSSRPHAPSQAANPRPSTDLNSRGKNHVENGSSSSLVLHEKEADVSHLSSAKDKVFPFTLPLEKGLLGPHPTATKAHEFNLNPPKTTQEISHPQISGLPPNHHTTNTSPSLLVSDKAPPTTTISCPNGTIIHVVAVEPIESEIAKKPSINARSNGKKNEEGKHRIEKQGIPISRSLKPKMGSSAPKRQKSKDKKQGVPITLQEMVILNANFNTPSCPRSGLPETSVLDDTSPDASMRMEVVAGVERTSTNNPIVSPEQMNIPSRDNKEDRPSTTTHVAAPSPT</sequence>